<dbReference type="RefSeq" id="WP_062156760.1">
    <property type="nucleotide sequence ID" value="NZ_KQ948003.1"/>
</dbReference>
<dbReference type="Proteomes" id="UP000054024">
    <property type="component" value="Unassembled WGS sequence"/>
</dbReference>
<proteinExistence type="predicted"/>
<protein>
    <submittedName>
        <fullName evidence="2">Uncharacterized protein</fullName>
    </submittedName>
</protein>
<organism evidence="2 3">
    <name type="scientific">Streptomyces curacoi</name>
    <dbReference type="NCBI Taxonomy" id="146536"/>
    <lineage>
        <taxon>Bacteria</taxon>
        <taxon>Bacillati</taxon>
        <taxon>Actinomycetota</taxon>
        <taxon>Actinomycetes</taxon>
        <taxon>Kitasatosporales</taxon>
        <taxon>Streptomycetaceae</taxon>
        <taxon>Streptomyces</taxon>
    </lineage>
</organism>
<dbReference type="AlphaFoldDB" id="A0A117NTJ7"/>
<name>A0A117NTJ7_9ACTN</name>
<evidence type="ECO:0000256" key="1">
    <source>
        <dbReference type="SAM" id="MobiDB-lite"/>
    </source>
</evidence>
<evidence type="ECO:0000313" key="2">
    <source>
        <dbReference type="EMBL" id="KUM67167.1"/>
    </source>
</evidence>
<evidence type="ECO:0000313" key="3">
    <source>
        <dbReference type="Proteomes" id="UP000054024"/>
    </source>
</evidence>
<reference evidence="2 3" key="1">
    <citation type="submission" date="2015-10" db="EMBL/GenBank/DDBJ databases">
        <title>Draft genome sequence of Streptomyces curacoi DSM 40107, type strain for the species Streptomyces curacoi.</title>
        <authorList>
            <person name="Ruckert C."/>
            <person name="Winkler A."/>
            <person name="Kalinowski J."/>
            <person name="Kampfer P."/>
            <person name="Glaeser S."/>
        </authorList>
    </citation>
    <scope>NUCLEOTIDE SEQUENCE [LARGE SCALE GENOMIC DNA]</scope>
    <source>
        <strain evidence="2 3">DSM 40107</strain>
    </source>
</reference>
<dbReference type="OrthoDB" id="4214422at2"/>
<gene>
    <name evidence="2" type="ORF">AQI70_36535</name>
</gene>
<feature type="region of interest" description="Disordered" evidence="1">
    <location>
        <begin position="1"/>
        <end position="28"/>
    </location>
</feature>
<sequence>MREPAGTPLAAGPARPPFTTHPINPRGDRHLGCNVEDGRFFRLWQHKSPPEPPHTGQAILLRPSDIDQTIQFSML</sequence>
<accession>A0A117NTJ7</accession>
<comment type="caution">
    <text evidence="2">The sequence shown here is derived from an EMBL/GenBank/DDBJ whole genome shotgun (WGS) entry which is preliminary data.</text>
</comment>
<keyword evidence="3" id="KW-1185">Reference proteome</keyword>
<dbReference type="EMBL" id="LMWJ01000039">
    <property type="protein sequence ID" value="KUM67167.1"/>
    <property type="molecule type" value="Genomic_DNA"/>
</dbReference>